<feature type="chain" id="PRO_5034819596" evidence="1">
    <location>
        <begin position="22"/>
        <end position="126"/>
    </location>
</feature>
<name>A0A8H5B0U1_9AGAR</name>
<reference evidence="2 3" key="1">
    <citation type="journal article" date="2020" name="ISME J.">
        <title>Uncovering the hidden diversity of litter-decomposition mechanisms in mushroom-forming fungi.</title>
        <authorList>
            <person name="Floudas D."/>
            <person name="Bentzer J."/>
            <person name="Ahren D."/>
            <person name="Johansson T."/>
            <person name="Persson P."/>
            <person name="Tunlid A."/>
        </authorList>
    </citation>
    <scope>NUCLEOTIDE SEQUENCE [LARGE SCALE GENOMIC DNA]</scope>
    <source>
        <strain evidence="2 3">CBS 175.51</strain>
    </source>
</reference>
<evidence type="ECO:0000313" key="3">
    <source>
        <dbReference type="Proteomes" id="UP000541558"/>
    </source>
</evidence>
<dbReference type="EMBL" id="JAACJK010000221">
    <property type="protein sequence ID" value="KAF5314675.1"/>
    <property type="molecule type" value="Genomic_DNA"/>
</dbReference>
<dbReference type="Proteomes" id="UP000541558">
    <property type="component" value="Unassembled WGS sequence"/>
</dbReference>
<keyword evidence="3" id="KW-1185">Reference proteome</keyword>
<dbReference type="AlphaFoldDB" id="A0A8H5B0U1"/>
<dbReference type="OrthoDB" id="2881139at2759"/>
<proteinExistence type="predicted"/>
<accession>A0A8H5B0U1</accession>
<sequence length="126" mass="12568">MPANLSRLLVAFIAAVTTVHGAATSPAVIPVGGLCSGIAGPVQDTCVKGSTCCFVSPDQSVCAVVEGGKCPDHFIPEGGFCAGFAGPLPFPCVPGTTCCYLFPDQAVCTALPPNGACPKPQGKVES</sequence>
<comment type="caution">
    <text evidence="2">The sequence shown here is derived from an EMBL/GenBank/DDBJ whole genome shotgun (WGS) entry which is preliminary data.</text>
</comment>
<gene>
    <name evidence="2" type="ORF">D9611_007235</name>
</gene>
<evidence type="ECO:0000256" key="1">
    <source>
        <dbReference type="SAM" id="SignalP"/>
    </source>
</evidence>
<feature type="signal peptide" evidence="1">
    <location>
        <begin position="1"/>
        <end position="21"/>
    </location>
</feature>
<organism evidence="2 3">
    <name type="scientific">Ephemerocybe angulata</name>
    <dbReference type="NCBI Taxonomy" id="980116"/>
    <lineage>
        <taxon>Eukaryota</taxon>
        <taxon>Fungi</taxon>
        <taxon>Dikarya</taxon>
        <taxon>Basidiomycota</taxon>
        <taxon>Agaricomycotina</taxon>
        <taxon>Agaricomycetes</taxon>
        <taxon>Agaricomycetidae</taxon>
        <taxon>Agaricales</taxon>
        <taxon>Agaricineae</taxon>
        <taxon>Psathyrellaceae</taxon>
        <taxon>Ephemerocybe</taxon>
    </lineage>
</organism>
<keyword evidence="1" id="KW-0732">Signal</keyword>
<protein>
    <submittedName>
        <fullName evidence="2">Uncharacterized protein</fullName>
    </submittedName>
</protein>
<evidence type="ECO:0000313" key="2">
    <source>
        <dbReference type="EMBL" id="KAF5314675.1"/>
    </source>
</evidence>